<protein>
    <submittedName>
        <fullName evidence="3">DUF732 domain-containing protein</fullName>
    </submittedName>
</protein>
<evidence type="ECO:0000259" key="2">
    <source>
        <dbReference type="Pfam" id="PF05305"/>
    </source>
</evidence>
<evidence type="ECO:0000313" key="3">
    <source>
        <dbReference type="EMBL" id="QJY51244.1"/>
    </source>
</evidence>
<feature type="domain" description="DUF732" evidence="2">
    <location>
        <begin position="28"/>
        <end position="99"/>
    </location>
</feature>
<dbReference type="EMBL" id="CP053567">
    <property type="protein sequence ID" value="QJY51244.1"/>
    <property type="molecule type" value="Genomic_DNA"/>
</dbReference>
<dbReference type="RefSeq" id="WP_172170168.1">
    <property type="nucleotide sequence ID" value="NZ_CP053567.1"/>
</dbReference>
<dbReference type="AlphaFoldDB" id="A0A6M6JT14"/>
<gene>
    <name evidence="3" type="ORF">HOP40_35270</name>
</gene>
<keyword evidence="4" id="KW-1185">Reference proteome</keyword>
<dbReference type="KEGG" id="pbro:HOP40_35270"/>
<dbReference type="PROSITE" id="PS51257">
    <property type="entry name" value="PROKAR_LIPOPROTEIN"/>
    <property type="match status" value="1"/>
</dbReference>
<keyword evidence="1" id="KW-0732">Signal</keyword>
<evidence type="ECO:0000256" key="1">
    <source>
        <dbReference type="SAM" id="SignalP"/>
    </source>
</evidence>
<evidence type="ECO:0000313" key="4">
    <source>
        <dbReference type="Proteomes" id="UP000505377"/>
    </source>
</evidence>
<proteinExistence type="predicted"/>
<accession>A0A6M6JT14</accession>
<keyword evidence="3" id="KW-0614">Plasmid</keyword>
<dbReference type="Pfam" id="PF05305">
    <property type="entry name" value="DUF732"/>
    <property type="match status" value="1"/>
</dbReference>
<dbReference type="Proteomes" id="UP000505377">
    <property type="component" value="Plasmid unnamed3"/>
</dbReference>
<feature type="signal peptide" evidence="1">
    <location>
        <begin position="1"/>
        <end position="19"/>
    </location>
</feature>
<organism evidence="3 4">
    <name type="scientific">Pseudonocardia broussonetiae</name>
    <dbReference type="NCBI Taxonomy" id="2736640"/>
    <lineage>
        <taxon>Bacteria</taxon>
        <taxon>Bacillati</taxon>
        <taxon>Actinomycetota</taxon>
        <taxon>Actinomycetes</taxon>
        <taxon>Pseudonocardiales</taxon>
        <taxon>Pseudonocardiaceae</taxon>
        <taxon>Pseudonocardia</taxon>
    </lineage>
</organism>
<name>A0A6M6JT14_9PSEU</name>
<feature type="chain" id="PRO_5038905524" evidence="1">
    <location>
        <begin position="20"/>
        <end position="109"/>
    </location>
</feature>
<reference evidence="3 4" key="1">
    <citation type="submission" date="2020-05" db="EMBL/GenBank/DDBJ databases">
        <authorList>
            <person name="Mo P."/>
        </authorList>
    </citation>
    <scope>NUCLEOTIDE SEQUENCE [LARGE SCALE GENOMIC DNA]</scope>
    <source>
        <strain evidence="3 4">Gen01</strain>
        <plasmid evidence="3 4">unnamed3</plasmid>
    </source>
</reference>
<sequence length="109" mass="11474">MRSLMLVAPLLALALTACAPPAASTGAYRDAVEAPGLFDPQLLHRVEAAGHRVCADLYDGETSLDDLRVGYIRDGIGGDLYTTAGVHVVTTEATRHLCPTIGSRSDPRA</sequence>
<geneLocation type="plasmid" evidence="3 4">
    <name>unnamed3</name>
</geneLocation>
<dbReference type="InterPro" id="IPR007969">
    <property type="entry name" value="DUF732"/>
</dbReference>